<proteinExistence type="predicted"/>
<evidence type="ECO:0000256" key="1">
    <source>
        <dbReference type="SAM" id="SignalP"/>
    </source>
</evidence>
<dbReference type="HOGENOM" id="CLU_076340_0_0_1"/>
<sequence>MKISAIALLASVATLLPAVEGWGEWASFHGLDRQTFHNKVDAYNDRDWVVTYMSAFTNSHGNISYNLIMENPEKSPSWHTYYEQTADDYREIVKYRRDLGFRLIQTDAHTGTTINSFLMLWNANNRDIPWADHINQSSDEFTTALKDYTRNGYRLKSLSGYGFGDRLQQFASVWEKASGAPQRVYIGLTAAEYKTKFDQARKDGYYPVKISPYNFGKEVRFAGIFEHMDNNAVKPECQWGLTSDEYVKVFNNWRKKGYKPTVVNGYRDGGEKYAAIFNKVTNAKV</sequence>
<organism evidence="2 3">
    <name type="scientific">Trichophyton soudanense CBS 452.61</name>
    <dbReference type="NCBI Taxonomy" id="1215331"/>
    <lineage>
        <taxon>Eukaryota</taxon>
        <taxon>Fungi</taxon>
        <taxon>Dikarya</taxon>
        <taxon>Ascomycota</taxon>
        <taxon>Pezizomycotina</taxon>
        <taxon>Eurotiomycetes</taxon>
        <taxon>Eurotiomycetidae</taxon>
        <taxon>Onygenales</taxon>
        <taxon>Arthrodermataceae</taxon>
        <taxon>Trichophyton</taxon>
    </lineage>
</organism>
<feature type="signal peptide" evidence="1">
    <location>
        <begin position="1"/>
        <end position="21"/>
    </location>
</feature>
<dbReference type="AlphaFoldDB" id="A0A022Y7K5"/>
<evidence type="ECO:0000313" key="2">
    <source>
        <dbReference type="EMBL" id="EZF78501.1"/>
    </source>
</evidence>
<gene>
    <name evidence="2" type="ORF">H105_00418</name>
</gene>
<dbReference type="Pfam" id="PF17660">
    <property type="entry name" value="BTRD1"/>
    <property type="match status" value="5"/>
</dbReference>
<accession>A0A022Y7K5</accession>
<dbReference type="Proteomes" id="UP000023623">
    <property type="component" value="Unassembled WGS sequence"/>
</dbReference>
<name>A0A022Y7K5_TRISD</name>
<reference evidence="2 3" key="1">
    <citation type="submission" date="2014-02" db="EMBL/GenBank/DDBJ databases">
        <title>The Genome Sequence of Trichophyton rubrum (morphotype soudanense) CBS 452.61.</title>
        <authorList>
            <consortium name="The Broad Institute Genomics Platform"/>
            <person name="Cuomo C.A."/>
            <person name="White T.C."/>
            <person name="Graser Y."/>
            <person name="Martinez-Rossi N."/>
            <person name="Heitman J."/>
            <person name="Young S.K."/>
            <person name="Zeng Q."/>
            <person name="Gargeya S."/>
            <person name="Abouelleil A."/>
            <person name="Alvarado L."/>
            <person name="Chapman S.B."/>
            <person name="Gainer-Dewar J."/>
            <person name="Goldberg J."/>
            <person name="Griggs A."/>
            <person name="Gujja S."/>
            <person name="Hansen M."/>
            <person name="Howarth C."/>
            <person name="Imamovic A."/>
            <person name="Larimer J."/>
            <person name="Martinez D."/>
            <person name="Murphy C."/>
            <person name="Pearson M.D."/>
            <person name="Persinoti G."/>
            <person name="Poon T."/>
            <person name="Priest M."/>
            <person name="Roberts A.D."/>
            <person name="Saif S."/>
            <person name="Shea T.D."/>
            <person name="Sykes S.N."/>
            <person name="Wortman J."/>
            <person name="Nusbaum C."/>
            <person name="Birren B."/>
        </authorList>
    </citation>
    <scope>NUCLEOTIDE SEQUENCE [LARGE SCALE GENOMIC DNA]</scope>
    <source>
        <strain evidence="2 3">CBS 452.61</strain>
    </source>
</reference>
<dbReference type="OrthoDB" id="5946976at2759"/>
<keyword evidence="3" id="KW-1185">Reference proteome</keyword>
<evidence type="ECO:0000313" key="3">
    <source>
        <dbReference type="Proteomes" id="UP000023623"/>
    </source>
</evidence>
<dbReference type="InterPro" id="IPR049511">
    <property type="entry name" value="PGH-like_rpt"/>
</dbReference>
<dbReference type="EMBL" id="KK208724">
    <property type="protein sequence ID" value="EZF78501.1"/>
    <property type="molecule type" value="Genomic_DNA"/>
</dbReference>
<feature type="chain" id="PRO_5001509593" evidence="1">
    <location>
        <begin position="22"/>
        <end position="285"/>
    </location>
</feature>
<protein>
    <submittedName>
        <fullName evidence="2">Uncharacterized protein</fullName>
    </submittedName>
</protein>
<keyword evidence="1" id="KW-0732">Signal</keyword>